<reference evidence="1" key="1">
    <citation type="submission" date="2024-06" db="EMBL/GenBank/DDBJ databases">
        <authorList>
            <person name="Liu X."/>
            <person name="Lenzi L."/>
            <person name="Haldenby T S."/>
            <person name="Uol C."/>
        </authorList>
    </citation>
    <scope>NUCLEOTIDE SEQUENCE</scope>
</reference>
<dbReference type="Proteomes" id="UP001497525">
    <property type="component" value="Unassembled WGS sequence"/>
</dbReference>
<comment type="caution">
    <text evidence="1">The sequence shown here is derived from an EMBL/GenBank/DDBJ whole genome shotgun (WGS) entry which is preliminary data.</text>
</comment>
<protein>
    <submittedName>
        <fullName evidence="1">Uncharacterized protein</fullName>
    </submittedName>
</protein>
<evidence type="ECO:0000313" key="2">
    <source>
        <dbReference type="Proteomes" id="UP001497525"/>
    </source>
</evidence>
<dbReference type="AlphaFoldDB" id="A0AAV2TYG0"/>
<sequence>MKSSLYSENADNVARILYCFGVCLRHLTSLDHRTLAVLSHEIFVTVARFCENEMVVNNGLSCLIQAMKLRGGISEADFSKDFSSFFRSILTSPRHSVTRLGLEFLNSLLSMDEEHLACRYLYEMGLAEFVFDLVTPNRPYLSELCNCLSALIQKDPAKASVYLPQAMGNIILIIKEERINLALDYCGLLSSCFSRYCGVPDMFPNTAVQDDFLAAMGALVRARGRGVFLAGLYCLHFFFRHNRLVEPLPLKALASLLEAVSEGVRHFVTQSVGGRDHRILTKPNLPGEFLKDHKLGFSGTYIGFLLSVYRFLESLVSSGRLFEPCDWKNAFKKLTEMFFNKHLVILTNSFFNPAMDVTVYQSFLNLLGQCLLTVLPEQLLKDLFGTAAANFALLARPLIDLEMQTLMRRCVLFLLPLLYKILGFTQDKSRLRAFHGELESLSSRDNGRDIVEAPAFDSCLPRQNYFTGETDIWKPNLADVTHLTALLTVSASSLCILENDDSPGHFSERTEDIVQILVILCSGMKGINYTGFADLENLLKNCALNPAEISAAALLMSCVILNRSVTYVAPSSWSQQDRNLQSSITKCWEKTSTLPWNLIEQLILFPSDAGIEYLIQLPVFFTVELIITYNFITAVYCDPVSTSQLQTTMSQGWSVLASSLVHRLKPHHTDLLLRCPGFARRLQRPETVWIKLSQKMILQCHSEDSLYLRKTPLLLCANYASLSNVWTVWLAALMHGDNAEVIRRLSCTFQEMLRFVETNKDQVQSEFNERSDRVHLEIYISESISSWSKRLHYSQSEFFRSRDELCGLYLKMLEDLIESLPGVFSDASRTLRIIQQTAGLLQTDLCERNLKLREQILNVFLRCLETADEVVVFQVIKIFCSNLRTKSLQCFYVEDGTSELTKHCERHNINGGELETIISLGAMILASAYALPSPAVSKGLLDKTIFTSQTMMLSILKSTPPCTGSIVAHTSAMMCIMMAFECSFVTSFWPSKDNNACLEFNSDLALCLYTFLMNPTEDLLRYLSIKTYGLLLGRNSLTCTTGGFSLNNLIFDGVWNQIVIEQLQVGVLDNHEIPLSVQYLEFITALLSTNDPSVLICLKKPVLQKLLLIYTYGSEEYSTEVRNALRRFAMAISSSSCLNILSERDRLCLKVKTEELEEESGQINTFDLFRTFLRAHLRLTRPVC</sequence>
<accession>A0AAV2TYG0</accession>
<name>A0AAV2TYG0_CALDB</name>
<gene>
    <name evidence="1" type="ORF">CDAUBV1_LOCUS17456</name>
</gene>
<organism evidence="1 2">
    <name type="scientific">Calicophoron daubneyi</name>
    <name type="common">Rumen fluke</name>
    <name type="synonym">Paramphistomum daubneyi</name>
    <dbReference type="NCBI Taxonomy" id="300641"/>
    <lineage>
        <taxon>Eukaryota</taxon>
        <taxon>Metazoa</taxon>
        <taxon>Spiralia</taxon>
        <taxon>Lophotrochozoa</taxon>
        <taxon>Platyhelminthes</taxon>
        <taxon>Trematoda</taxon>
        <taxon>Digenea</taxon>
        <taxon>Plagiorchiida</taxon>
        <taxon>Pronocephalata</taxon>
        <taxon>Paramphistomoidea</taxon>
        <taxon>Paramphistomidae</taxon>
        <taxon>Calicophoron</taxon>
    </lineage>
</organism>
<dbReference type="InterPro" id="IPR016024">
    <property type="entry name" value="ARM-type_fold"/>
</dbReference>
<proteinExistence type="predicted"/>
<dbReference type="SUPFAM" id="SSF48371">
    <property type="entry name" value="ARM repeat"/>
    <property type="match status" value="1"/>
</dbReference>
<evidence type="ECO:0000313" key="1">
    <source>
        <dbReference type="EMBL" id="CAL5142195.1"/>
    </source>
</evidence>
<dbReference type="EMBL" id="CAXLJL010000978">
    <property type="protein sequence ID" value="CAL5142195.1"/>
    <property type="molecule type" value="Genomic_DNA"/>
</dbReference>